<evidence type="ECO:0000256" key="2">
    <source>
        <dbReference type="ARBA" id="ARBA00022723"/>
    </source>
</evidence>
<dbReference type="AlphaFoldDB" id="A0A9D2CDF0"/>
<accession>A0A9D2CDF0</accession>
<dbReference type="SUPFAM" id="SSF51905">
    <property type="entry name" value="FAD/NAD(P)-binding domain"/>
    <property type="match status" value="1"/>
</dbReference>
<dbReference type="PANTHER" id="PTHR43498:SF1">
    <property type="entry name" value="COB--COM HETERODISULFIDE REDUCTASE IRON-SULFUR SUBUNIT A"/>
    <property type="match status" value="1"/>
</dbReference>
<protein>
    <submittedName>
        <fullName evidence="6">FAD-dependent oxidoreductase</fullName>
    </submittedName>
</protein>
<dbReference type="Proteomes" id="UP000886844">
    <property type="component" value="Unassembled WGS sequence"/>
</dbReference>
<dbReference type="NCBIfam" id="TIGR01409">
    <property type="entry name" value="TAT_signal_seq"/>
    <property type="match status" value="1"/>
</dbReference>
<keyword evidence="4" id="KW-0408">Iron</keyword>
<evidence type="ECO:0000256" key="4">
    <source>
        <dbReference type="ARBA" id="ARBA00023004"/>
    </source>
</evidence>
<dbReference type="GO" id="GO:0046872">
    <property type="term" value="F:metal ion binding"/>
    <property type="evidence" value="ECO:0007669"/>
    <property type="project" value="UniProtKB-KW"/>
</dbReference>
<keyword evidence="3" id="KW-0560">Oxidoreductase</keyword>
<evidence type="ECO:0000256" key="3">
    <source>
        <dbReference type="ARBA" id="ARBA00023002"/>
    </source>
</evidence>
<comment type="caution">
    <text evidence="6">The sequence shown here is derived from an EMBL/GenBank/DDBJ whole genome shotgun (WGS) entry which is preliminary data.</text>
</comment>
<dbReference type="GO" id="GO:0016491">
    <property type="term" value="F:oxidoreductase activity"/>
    <property type="evidence" value="ECO:0007669"/>
    <property type="project" value="UniProtKB-KW"/>
</dbReference>
<keyword evidence="2" id="KW-0479">Metal-binding</keyword>
<evidence type="ECO:0000256" key="5">
    <source>
        <dbReference type="ARBA" id="ARBA00023014"/>
    </source>
</evidence>
<organism evidence="6 7">
    <name type="scientific">Candidatus Alistipes intestinigallinarum</name>
    <dbReference type="NCBI Taxonomy" id="2838440"/>
    <lineage>
        <taxon>Bacteria</taxon>
        <taxon>Pseudomonadati</taxon>
        <taxon>Bacteroidota</taxon>
        <taxon>Bacteroidia</taxon>
        <taxon>Bacteroidales</taxon>
        <taxon>Rikenellaceae</taxon>
        <taxon>Alistipes</taxon>
    </lineage>
</organism>
<dbReference type="InterPro" id="IPR039650">
    <property type="entry name" value="HdrA-like"/>
</dbReference>
<dbReference type="Gene3D" id="3.50.50.60">
    <property type="entry name" value="FAD/NAD(P)-binding domain"/>
    <property type="match status" value="1"/>
</dbReference>
<dbReference type="Pfam" id="PF12831">
    <property type="entry name" value="FAD_oxidored"/>
    <property type="match status" value="1"/>
</dbReference>
<dbReference type="PANTHER" id="PTHR43498">
    <property type="entry name" value="FERREDOXIN:COB-COM HETERODISULFIDE REDUCTASE SUBUNIT A"/>
    <property type="match status" value="1"/>
</dbReference>
<dbReference type="PROSITE" id="PS51318">
    <property type="entry name" value="TAT"/>
    <property type="match status" value="1"/>
</dbReference>
<proteinExistence type="predicted"/>
<dbReference type="InterPro" id="IPR006311">
    <property type="entry name" value="TAT_signal"/>
</dbReference>
<name>A0A9D2CDF0_9BACT</name>
<dbReference type="GO" id="GO:0051539">
    <property type="term" value="F:4 iron, 4 sulfur cluster binding"/>
    <property type="evidence" value="ECO:0007669"/>
    <property type="project" value="UniProtKB-KW"/>
</dbReference>
<evidence type="ECO:0000313" key="6">
    <source>
        <dbReference type="EMBL" id="HIY69545.1"/>
    </source>
</evidence>
<keyword evidence="5" id="KW-0411">Iron-sulfur</keyword>
<sequence>MAIKRRDFLKIAGLGIAAGVVAPRLSQAANVIREASAETPMYPPLEFDVAVVGAGPGGIPAAIAAAREGAKVVLIEEDMAPGGAPVDMFVPFVCGAPRLGVFSEMINRLNEKHDLSGKPDPNFNNSYNGKNNWWHPTSFQQVALELIAAEPNLTLMCGCPVIEAIVERSRRKIEVKGVRMLRNGCLQEVRAKVTIDATGTGLVAASAGCEFMYGNESMEDFGESVGMAVGDGKVQPCTWMFLAQKIRPDAKFPLDQLKGSSGMEAGEPDWLRKENLEEIHKRDKGAYLFWGTTVPVKNTCDPVEVAAGQLKGLQKLEHNIRVINEAGFSVTLAPKIGIREARRITGDYVLTADDIIQGIMPEDKVADAHYSLDAWGMKIPEEKKHTPPYGIPYRCLTPKNTEGLLTAGRIISGTKIAHSSYRVQPICALIGEAAGTAAALCAAQNLRTRDVDIHELQARLDARGLFDYTKNRKKK</sequence>
<reference evidence="6" key="1">
    <citation type="journal article" date="2021" name="PeerJ">
        <title>Extensive microbial diversity within the chicken gut microbiome revealed by metagenomics and culture.</title>
        <authorList>
            <person name="Gilroy R."/>
            <person name="Ravi A."/>
            <person name="Getino M."/>
            <person name="Pursley I."/>
            <person name="Horton D.L."/>
            <person name="Alikhan N.F."/>
            <person name="Baker D."/>
            <person name="Gharbi K."/>
            <person name="Hall N."/>
            <person name="Watson M."/>
            <person name="Adriaenssens E.M."/>
            <person name="Foster-Nyarko E."/>
            <person name="Jarju S."/>
            <person name="Secka A."/>
            <person name="Antonio M."/>
            <person name="Oren A."/>
            <person name="Chaudhuri R.R."/>
            <person name="La Ragione R."/>
            <person name="Hildebrand F."/>
            <person name="Pallen M.J."/>
        </authorList>
    </citation>
    <scope>NUCLEOTIDE SEQUENCE</scope>
    <source>
        <strain evidence="6">5134</strain>
    </source>
</reference>
<evidence type="ECO:0000313" key="7">
    <source>
        <dbReference type="Proteomes" id="UP000886844"/>
    </source>
</evidence>
<reference evidence="6" key="2">
    <citation type="submission" date="2021-04" db="EMBL/GenBank/DDBJ databases">
        <authorList>
            <person name="Gilroy R."/>
        </authorList>
    </citation>
    <scope>NUCLEOTIDE SEQUENCE</scope>
    <source>
        <strain evidence="6">5134</strain>
    </source>
</reference>
<dbReference type="InterPro" id="IPR036188">
    <property type="entry name" value="FAD/NAD-bd_sf"/>
</dbReference>
<keyword evidence="1" id="KW-0004">4Fe-4S</keyword>
<evidence type="ECO:0000256" key="1">
    <source>
        <dbReference type="ARBA" id="ARBA00022485"/>
    </source>
</evidence>
<dbReference type="EMBL" id="DXDA01000068">
    <property type="protein sequence ID" value="HIY69545.1"/>
    <property type="molecule type" value="Genomic_DNA"/>
</dbReference>
<gene>
    <name evidence="6" type="ORF">H9828_09030</name>
</gene>
<dbReference type="InterPro" id="IPR019546">
    <property type="entry name" value="TAT_signal_bac_arc"/>
</dbReference>